<dbReference type="PANTHER" id="PTHR45036">
    <property type="entry name" value="METHYLTRANSFERASE LIKE 7B"/>
    <property type="match status" value="1"/>
</dbReference>
<dbReference type="PANTHER" id="PTHR45036:SF1">
    <property type="entry name" value="METHYLTRANSFERASE LIKE 7A"/>
    <property type="match status" value="1"/>
</dbReference>
<gene>
    <name evidence="2" type="ORF">TrLO_g6997</name>
</gene>
<sequence length="217" mass="23543">MTDMRFALGMSSGMKDYEAEASTKKAELFSKLLSSLPSSPSIVEVGMGSFPNSKFYHPSSSSNLDIIGVDPNDSMKGYAMSNANDAGLTKNGNSVRIVHGVSEALPFDDNSVDACVVTLTFCSVLDPEASIAEIKRILKPNGKFLFWEHVLSQTDTNMANFQNVMTLTQVKVADGCHLNRKTGETISNAGFKKVDLDYFELKTFSYLNPTVAGIATK</sequence>
<name>A0A9W7FBI5_9STRA</name>
<feature type="domain" description="Methyltransferase type 11" evidence="1">
    <location>
        <begin position="44"/>
        <end position="146"/>
    </location>
</feature>
<dbReference type="Proteomes" id="UP001165122">
    <property type="component" value="Unassembled WGS sequence"/>
</dbReference>
<reference evidence="3" key="1">
    <citation type="journal article" date="2023" name="Commun. Biol.">
        <title>Genome analysis of Parmales, the sister group of diatoms, reveals the evolutionary specialization of diatoms from phago-mixotrophs to photoautotrophs.</title>
        <authorList>
            <person name="Ban H."/>
            <person name="Sato S."/>
            <person name="Yoshikawa S."/>
            <person name="Yamada K."/>
            <person name="Nakamura Y."/>
            <person name="Ichinomiya M."/>
            <person name="Sato N."/>
            <person name="Blanc-Mathieu R."/>
            <person name="Endo H."/>
            <person name="Kuwata A."/>
            <person name="Ogata H."/>
        </authorList>
    </citation>
    <scope>NUCLEOTIDE SEQUENCE [LARGE SCALE GENOMIC DNA]</scope>
    <source>
        <strain evidence="3">NIES 3700</strain>
    </source>
</reference>
<dbReference type="GO" id="GO:0008757">
    <property type="term" value="F:S-adenosylmethionine-dependent methyltransferase activity"/>
    <property type="evidence" value="ECO:0007669"/>
    <property type="project" value="InterPro"/>
</dbReference>
<dbReference type="EMBL" id="BRXW01000133">
    <property type="protein sequence ID" value="GMI09115.1"/>
    <property type="molecule type" value="Genomic_DNA"/>
</dbReference>
<comment type="caution">
    <text evidence="2">The sequence shown here is derived from an EMBL/GenBank/DDBJ whole genome shotgun (WGS) entry which is preliminary data.</text>
</comment>
<dbReference type="AlphaFoldDB" id="A0A9W7FBI5"/>
<evidence type="ECO:0000259" key="1">
    <source>
        <dbReference type="Pfam" id="PF08241"/>
    </source>
</evidence>
<dbReference type="InterPro" id="IPR029063">
    <property type="entry name" value="SAM-dependent_MTases_sf"/>
</dbReference>
<evidence type="ECO:0000313" key="3">
    <source>
        <dbReference type="Proteomes" id="UP001165122"/>
    </source>
</evidence>
<dbReference type="CDD" id="cd02440">
    <property type="entry name" value="AdoMet_MTases"/>
    <property type="match status" value="1"/>
</dbReference>
<dbReference type="OrthoDB" id="416496at2759"/>
<accession>A0A9W7FBI5</accession>
<proteinExistence type="predicted"/>
<dbReference type="Gene3D" id="3.40.50.150">
    <property type="entry name" value="Vaccinia Virus protein VP39"/>
    <property type="match status" value="1"/>
</dbReference>
<organism evidence="2 3">
    <name type="scientific">Triparma laevis f. longispina</name>
    <dbReference type="NCBI Taxonomy" id="1714387"/>
    <lineage>
        <taxon>Eukaryota</taxon>
        <taxon>Sar</taxon>
        <taxon>Stramenopiles</taxon>
        <taxon>Ochrophyta</taxon>
        <taxon>Bolidophyceae</taxon>
        <taxon>Parmales</taxon>
        <taxon>Triparmaceae</taxon>
        <taxon>Triparma</taxon>
    </lineage>
</organism>
<dbReference type="Pfam" id="PF08241">
    <property type="entry name" value="Methyltransf_11"/>
    <property type="match status" value="1"/>
</dbReference>
<protein>
    <recommendedName>
        <fullName evidence="1">Methyltransferase type 11 domain-containing protein</fullName>
    </recommendedName>
</protein>
<dbReference type="InterPro" id="IPR052356">
    <property type="entry name" value="Thiol_S-MT"/>
</dbReference>
<evidence type="ECO:0000313" key="2">
    <source>
        <dbReference type="EMBL" id="GMI09115.1"/>
    </source>
</evidence>
<keyword evidence="3" id="KW-1185">Reference proteome</keyword>
<dbReference type="InterPro" id="IPR013216">
    <property type="entry name" value="Methyltransf_11"/>
</dbReference>
<dbReference type="SUPFAM" id="SSF53335">
    <property type="entry name" value="S-adenosyl-L-methionine-dependent methyltransferases"/>
    <property type="match status" value="1"/>
</dbReference>